<protein>
    <submittedName>
        <fullName evidence="1">Haloacid dehalogenase</fullName>
    </submittedName>
</protein>
<gene>
    <name evidence="1" type="ORF">COW72_02290</name>
</gene>
<dbReference type="PANTHER" id="PTHR43434:SF1">
    <property type="entry name" value="PHOSPHOGLYCOLATE PHOSPHATASE"/>
    <property type="match status" value="1"/>
</dbReference>
<dbReference type="InterPro" id="IPR041492">
    <property type="entry name" value="HAD_2"/>
</dbReference>
<dbReference type="Gene3D" id="3.40.50.1000">
    <property type="entry name" value="HAD superfamily/HAD-like"/>
    <property type="match status" value="1"/>
</dbReference>
<evidence type="ECO:0000313" key="1">
    <source>
        <dbReference type="EMBL" id="PIQ06172.1"/>
    </source>
</evidence>
<dbReference type="GO" id="GO:0005829">
    <property type="term" value="C:cytosol"/>
    <property type="evidence" value="ECO:0007669"/>
    <property type="project" value="TreeGrafter"/>
</dbReference>
<accession>A0A2H0FHU2</accession>
<comment type="caution">
    <text evidence="1">The sequence shown here is derived from an EMBL/GenBank/DDBJ whole genome shotgun (WGS) entry which is preliminary data.</text>
</comment>
<dbReference type="Proteomes" id="UP000230778">
    <property type="component" value="Unassembled WGS sequence"/>
</dbReference>
<dbReference type="AlphaFoldDB" id="A0A2H0FHU2"/>
<dbReference type="InterPro" id="IPR023198">
    <property type="entry name" value="PGP-like_dom2"/>
</dbReference>
<dbReference type="GO" id="GO:0006281">
    <property type="term" value="P:DNA repair"/>
    <property type="evidence" value="ECO:0007669"/>
    <property type="project" value="TreeGrafter"/>
</dbReference>
<dbReference type="InterPro" id="IPR036412">
    <property type="entry name" value="HAD-like_sf"/>
</dbReference>
<reference evidence="1 2" key="1">
    <citation type="submission" date="2017-09" db="EMBL/GenBank/DDBJ databases">
        <title>Depth-based differentiation of microbial function through sediment-hosted aquifers and enrichment of novel symbionts in the deep terrestrial subsurface.</title>
        <authorList>
            <person name="Probst A.J."/>
            <person name="Ladd B."/>
            <person name="Jarett J.K."/>
            <person name="Geller-Mcgrath D.E."/>
            <person name="Sieber C.M."/>
            <person name="Emerson J.B."/>
            <person name="Anantharaman K."/>
            <person name="Thomas B.C."/>
            <person name="Malmstrom R."/>
            <person name="Stieglmeier M."/>
            <person name="Klingl A."/>
            <person name="Woyke T."/>
            <person name="Ryan C.M."/>
            <person name="Banfield J.F."/>
        </authorList>
    </citation>
    <scope>NUCLEOTIDE SEQUENCE [LARGE SCALE GENOMIC DNA]</scope>
    <source>
        <strain evidence="1">CG18_big_fil_WC_8_21_14_2_50_37_10</strain>
    </source>
</reference>
<dbReference type="PANTHER" id="PTHR43434">
    <property type="entry name" value="PHOSPHOGLYCOLATE PHOSPHATASE"/>
    <property type="match status" value="1"/>
</dbReference>
<dbReference type="InterPro" id="IPR050155">
    <property type="entry name" value="HAD-like_hydrolase_sf"/>
</dbReference>
<name>A0A2H0FHU2_9BACT</name>
<evidence type="ECO:0000313" key="2">
    <source>
        <dbReference type="Proteomes" id="UP000230778"/>
    </source>
</evidence>
<dbReference type="SFLD" id="SFLDG01129">
    <property type="entry name" value="C1.5:_HAD__Beta-PGM__Phosphata"/>
    <property type="match status" value="1"/>
</dbReference>
<dbReference type="EMBL" id="PCUC01000121">
    <property type="protein sequence ID" value="PIQ06172.1"/>
    <property type="molecule type" value="Genomic_DNA"/>
</dbReference>
<dbReference type="Pfam" id="PF13419">
    <property type="entry name" value="HAD_2"/>
    <property type="match status" value="1"/>
</dbReference>
<dbReference type="SUPFAM" id="SSF56784">
    <property type="entry name" value="HAD-like"/>
    <property type="match status" value="1"/>
</dbReference>
<proteinExistence type="predicted"/>
<dbReference type="InterPro" id="IPR023214">
    <property type="entry name" value="HAD_sf"/>
</dbReference>
<dbReference type="GO" id="GO:0008967">
    <property type="term" value="F:phosphoglycolate phosphatase activity"/>
    <property type="evidence" value="ECO:0007669"/>
    <property type="project" value="TreeGrafter"/>
</dbReference>
<sequence>MNKLILFDIDETLIGGENKSHKLSFSYAFKKVYGIDTSIDIIDHPGKTDQQIIIEVLKKEGLSKPIVESKIKECMKVMVDYFNKFINNENIVLLGGVQELLDELNKNGFIMGLVTGNLEDIARGKLKKAGINQYFKVGGFGSDDTDRANLIKLAIKRVGNNFSFKFNNNVFLIGDTPRDMKAGKTAKIKTIGVTTGIYSKEQLKDAGADFIVSNLKEKDEILKIISK</sequence>
<dbReference type="Gene3D" id="1.10.150.240">
    <property type="entry name" value="Putative phosphatase, domain 2"/>
    <property type="match status" value="1"/>
</dbReference>
<organism evidence="1 2">
    <name type="scientific">Candidatus Nealsonbacteria bacterium CG18_big_fil_WC_8_21_14_2_50_37_10</name>
    <dbReference type="NCBI Taxonomy" id="1974717"/>
    <lineage>
        <taxon>Bacteria</taxon>
        <taxon>Candidatus Nealsoniibacteriota</taxon>
    </lineage>
</organism>
<dbReference type="SFLD" id="SFLDS00003">
    <property type="entry name" value="Haloacid_Dehalogenase"/>
    <property type="match status" value="1"/>
</dbReference>